<proteinExistence type="predicted"/>
<keyword evidence="1" id="KW-0540">Nuclease</keyword>
<protein>
    <submittedName>
        <fullName evidence="1">Uma2 family endonuclease</fullName>
    </submittedName>
</protein>
<organism evidence="1 2">
    <name type="scientific">Antarcticirhabdus aurantiaca</name>
    <dbReference type="NCBI Taxonomy" id="2606717"/>
    <lineage>
        <taxon>Bacteria</taxon>
        <taxon>Pseudomonadati</taxon>
        <taxon>Pseudomonadota</taxon>
        <taxon>Alphaproteobacteria</taxon>
        <taxon>Hyphomicrobiales</taxon>
        <taxon>Aurantimonadaceae</taxon>
        <taxon>Antarcticirhabdus</taxon>
    </lineage>
</organism>
<dbReference type="Proteomes" id="UP001163223">
    <property type="component" value="Chromosome"/>
</dbReference>
<reference evidence="1" key="1">
    <citation type="submission" date="2022-11" db="EMBL/GenBank/DDBJ databases">
        <title>beta-Carotene-producing bacterium, Jeongeuplla avenae sp. nov., alleviates the salt stress of Arabidopsis seedlings.</title>
        <authorList>
            <person name="Jiang L."/>
            <person name="Lee J."/>
        </authorList>
    </citation>
    <scope>NUCLEOTIDE SEQUENCE</scope>
    <source>
        <strain evidence="1">DY_R2A_6</strain>
    </source>
</reference>
<gene>
    <name evidence="1" type="ORF">OXU80_13165</name>
</gene>
<keyword evidence="1" id="KW-0255">Endonuclease</keyword>
<keyword evidence="2" id="KW-1185">Reference proteome</keyword>
<dbReference type="EMBL" id="CP113520">
    <property type="protein sequence ID" value="WAJ31088.1"/>
    <property type="molecule type" value="Genomic_DNA"/>
</dbReference>
<name>A0ACD4NWI1_9HYPH</name>
<evidence type="ECO:0000313" key="2">
    <source>
        <dbReference type="Proteomes" id="UP001163223"/>
    </source>
</evidence>
<evidence type="ECO:0000313" key="1">
    <source>
        <dbReference type="EMBL" id="WAJ31088.1"/>
    </source>
</evidence>
<keyword evidence="1" id="KW-0378">Hydrolase</keyword>
<accession>A0ACD4NWI1</accession>
<sequence>MTVEEFLAWAEIQPGESRYELIDGIPVRLMAPEAARHVDAKARIWLLMSRAIRSAALPCRAFVDGIGVRTDKRGYRIPDVTVTCGTVDDGSAIVEDPIVLVEVVSPGSTRRDAGDKLLDYFRIGSLVHYLIVYPDAGRIVHHRREPGAETIETRILAEGNVVLDPPGFSVAVPALLGQEQIPI</sequence>